<dbReference type="EMBL" id="VWSH01000001">
    <property type="protein sequence ID" value="KAA5536440.1"/>
    <property type="molecule type" value="Genomic_DNA"/>
</dbReference>
<dbReference type="Proteomes" id="UP000323632">
    <property type="component" value="Unassembled WGS sequence"/>
</dbReference>
<keyword evidence="2" id="KW-1185">Reference proteome</keyword>
<sequence length="149" mass="17543">MDNIQLYIDSGNVLRLQFHDAVHPELVPIKADHWNAIYKIYHHQTLFDHGLFSNNYFICKQRKLLIIEEYNRTILDKDSIKTDDDVIKNLRLFDFKSNKTCRFSKLTGGSFLLQKFVDNNFIFSKQYSGKISEFEIDITSTILVDFGKL</sequence>
<organism evidence="1 2">
    <name type="scientific">Taibaiella lutea</name>
    <dbReference type="NCBI Taxonomy" id="2608001"/>
    <lineage>
        <taxon>Bacteria</taxon>
        <taxon>Pseudomonadati</taxon>
        <taxon>Bacteroidota</taxon>
        <taxon>Chitinophagia</taxon>
        <taxon>Chitinophagales</taxon>
        <taxon>Chitinophagaceae</taxon>
        <taxon>Taibaiella</taxon>
    </lineage>
</organism>
<comment type="caution">
    <text evidence="1">The sequence shown here is derived from an EMBL/GenBank/DDBJ whole genome shotgun (WGS) entry which is preliminary data.</text>
</comment>
<reference evidence="1 2" key="1">
    <citation type="submission" date="2019-09" db="EMBL/GenBank/DDBJ databases">
        <title>Genome sequence and assembly of Taibaiella sp.</title>
        <authorList>
            <person name="Chhetri G."/>
        </authorList>
    </citation>
    <scope>NUCLEOTIDE SEQUENCE [LARGE SCALE GENOMIC DNA]</scope>
    <source>
        <strain evidence="1 2">KVB11</strain>
    </source>
</reference>
<dbReference type="AlphaFoldDB" id="A0A5M6CPX2"/>
<evidence type="ECO:0000313" key="1">
    <source>
        <dbReference type="EMBL" id="KAA5536440.1"/>
    </source>
</evidence>
<dbReference type="RefSeq" id="WP_150031011.1">
    <property type="nucleotide sequence ID" value="NZ_VWSH01000001.1"/>
</dbReference>
<gene>
    <name evidence="1" type="ORF">F0919_01880</name>
</gene>
<evidence type="ECO:0000313" key="2">
    <source>
        <dbReference type="Proteomes" id="UP000323632"/>
    </source>
</evidence>
<accession>A0A5M6CPX2</accession>
<proteinExistence type="predicted"/>
<protein>
    <submittedName>
        <fullName evidence="1">Uncharacterized protein</fullName>
    </submittedName>
</protein>
<name>A0A5M6CPX2_9BACT</name>